<evidence type="ECO:0000313" key="2">
    <source>
        <dbReference type="Proteomes" id="UP000198414"/>
    </source>
</evidence>
<dbReference type="Proteomes" id="UP000198414">
    <property type="component" value="Unassembled WGS sequence"/>
</dbReference>
<gene>
    <name evidence="1" type="ORF">IWT25_00686</name>
</gene>
<organism evidence="1 2">
    <name type="scientific">Secundilactobacillus pentosiphilus</name>
    <dbReference type="NCBI Taxonomy" id="1714682"/>
    <lineage>
        <taxon>Bacteria</taxon>
        <taxon>Bacillati</taxon>
        <taxon>Bacillota</taxon>
        <taxon>Bacilli</taxon>
        <taxon>Lactobacillales</taxon>
        <taxon>Lactobacillaceae</taxon>
        <taxon>Secundilactobacillus</taxon>
    </lineage>
</organism>
<dbReference type="RefSeq" id="WP_089120696.1">
    <property type="nucleotide sequence ID" value="NZ_BCMI01000005.1"/>
</dbReference>
<reference evidence="1 2" key="1">
    <citation type="submission" date="2015-11" db="EMBL/GenBank/DDBJ databases">
        <title>Draft genome sequences of new species of the genus Lactobacillus isolated from orchardgrass silage.</title>
        <authorList>
            <person name="Tohno M."/>
            <person name="Tanizawa Y."/>
            <person name="Arita M."/>
        </authorList>
    </citation>
    <scope>NUCLEOTIDE SEQUENCE [LARGE SCALE GENOMIC DNA]</scope>
    <source>
        <strain evidence="1 2">IWT25</strain>
    </source>
</reference>
<protein>
    <submittedName>
        <fullName evidence="1">Uncharacterized protein</fullName>
    </submittedName>
</protein>
<dbReference type="EMBL" id="BCMI01000005">
    <property type="protein sequence ID" value="GAX05382.1"/>
    <property type="molecule type" value="Genomic_DNA"/>
</dbReference>
<comment type="caution">
    <text evidence="1">The sequence shown here is derived from an EMBL/GenBank/DDBJ whole genome shotgun (WGS) entry which is preliminary data.</text>
</comment>
<proteinExistence type="predicted"/>
<sequence length="61" mass="6992">MKAVKYISDGKQVHTIIYGQLVYTDNFKTELEAWKFANCMNDPRIVPNEKPPRCCGGFVLL</sequence>
<name>A0A1Z5IUX0_9LACO</name>
<accession>A0A1Z5IUX0</accession>
<evidence type="ECO:0000313" key="1">
    <source>
        <dbReference type="EMBL" id="GAX05382.1"/>
    </source>
</evidence>
<dbReference type="AlphaFoldDB" id="A0A1Z5IUX0"/>